<dbReference type="KEGG" id="ima:PO878_15160"/>
<dbReference type="PANTHER" id="PTHR10605">
    <property type="entry name" value="HEPARAN SULFATE SULFOTRANSFERASE"/>
    <property type="match status" value="1"/>
</dbReference>
<evidence type="ECO:0000256" key="2">
    <source>
        <dbReference type="ARBA" id="ARBA00023180"/>
    </source>
</evidence>
<sequence length="293" mass="32454">MVLDPAARAGADRAAGPGPPGRLPDFVVIGAMKAATTSLFTWLAQHPGTTLPPGKEPTFFSDDRRWARGVDWYRCLFPEGPGITGEASPAYTWPDRSAVAAARLEATAPDARLVFVAREPGARARSHYLHRVRRGVERQPFAAAIARSGNPYVTTSCYWTCLQPWLTGPTADRLLVVRFEDLTGPDETTWREVLGHLGLADAPRPALVANESRRLPRDTVLMRAARNQAWLRHLDRGPAWARRVGRGLFVREVRPDDPLVTSTGAEVPRDVRERWREESGRLAEALGRSALWD</sequence>
<dbReference type="RefSeq" id="WP_272735367.1">
    <property type="nucleotide sequence ID" value="NZ_CP116942.1"/>
</dbReference>
<dbReference type="Proteomes" id="UP001216390">
    <property type="component" value="Chromosome"/>
</dbReference>
<keyword evidence="6" id="KW-1185">Reference proteome</keyword>
<dbReference type="SUPFAM" id="SSF52540">
    <property type="entry name" value="P-loop containing nucleoside triphosphate hydrolases"/>
    <property type="match status" value="1"/>
</dbReference>
<evidence type="ECO:0000313" key="5">
    <source>
        <dbReference type="EMBL" id="WCO65841.1"/>
    </source>
</evidence>
<proteinExistence type="predicted"/>
<evidence type="ECO:0000256" key="1">
    <source>
        <dbReference type="ARBA" id="ARBA00022679"/>
    </source>
</evidence>
<dbReference type="Gene3D" id="3.40.50.300">
    <property type="entry name" value="P-loop containing nucleotide triphosphate hydrolases"/>
    <property type="match status" value="1"/>
</dbReference>
<evidence type="ECO:0000259" key="4">
    <source>
        <dbReference type="Pfam" id="PF00685"/>
    </source>
</evidence>
<dbReference type="InterPro" id="IPR027417">
    <property type="entry name" value="P-loop_NTPase"/>
</dbReference>
<feature type="compositionally biased region" description="Low complexity" evidence="3">
    <location>
        <begin position="1"/>
        <end position="16"/>
    </location>
</feature>
<protein>
    <submittedName>
        <fullName evidence="5">Sulfotransferase</fullName>
    </submittedName>
</protein>
<dbReference type="InterPro" id="IPR000863">
    <property type="entry name" value="Sulfotransferase_dom"/>
</dbReference>
<keyword evidence="2" id="KW-0325">Glycoprotein</keyword>
<reference evidence="5" key="1">
    <citation type="submission" date="2023-01" db="EMBL/GenBank/DDBJ databases">
        <title>The diversity of Class Acidimicrobiia in South China Sea sediment environments and the proposal of Iamia marina sp. nov., a novel species of the genus Iamia.</title>
        <authorList>
            <person name="He Y."/>
            <person name="Tian X."/>
        </authorList>
    </citation>
    <scope>NUCLEOTIDE SEQUENCE</scope>
    <source>
        <strain evidence="5">DSM 19957</strain>
    </source>
</reference>
<evidence type="ECO:0000256" key="3">
    <source>
        <dbReference type="SAM" id="MobiDB-lite"/>
    </source>
</evidence>
<feature type="domain" description="Sulfotransferase" evidence="4">
    <location>
        <begin position="24"/>
        <end position="194"/>
    </location>
</feature>
<dbReference type="PANTHER" id="PTHR10605:SF56">
    <property type="entry name" value="BIFUNCTIONAL HEPARAN SULFATE N-DEACETYLASE_N-SULFOTRANSFERASE"/>
    <property type="match status" value="1"/>
</dbReference>
<evidence type="ECO:0000313" key="6">
    <source>
        <dbReference type="Proteomes" id="UP001216390"/>
    </source>
</evidence>
<keyword evidence="1" id="KW-0808">Transferase</keyword>
<dbReference type="Pfam" id="PF00685">
    <property type="entry name" value="Sulfotransfer_1"/>
    <property type="match status" value="1"/>
</dbReference>
<accession>A0AAF0BR19</accession>
<gene>
    <name evidence="5" type="ORF">PO878_15160</name>
</gene>
<feature type="region of interest" description="Disordered" evidence="3">
    <location>
        <begin position="1"/>
        <end position="20"/>
    </location>
</feature>
<dbReference type="InterPro" id="IPR037359">
    <property type="entry name" value="NST/OST"/>
</dbReference>
<dbReference type="GO" id="GO:0008146">
    <property type="term" value="F:sulfotransferase activity"/>
    <property type="evidence" value="ECO:0007669"/>
    <property type="project" value="InterPro"/>
</dbReference>
<dbReference type="EMBL" id="CP116942">
    <property type="protein sequence ID" value="WCO65841.1"/>
    <property type="molecule type" value="Genomic_DNA"/>
</dbReference>
<organism evidence="5 6">
    <name type="scientific">Iamia majanohamensis</name>
    <dbReference type="NCBI Taxonomy" id="467976"/>
    <lineage>
        <taxon>Bacteria</taxon>
        <taxon>Bacillati</taxon>
        <taxon>Actinomycetota</taxon>
        <taxon>Acidimicrobiia</taxon>
        <taxon>Acidimicrobiales</taxon>
        <taxon>Iamiaceae</taxon>
        <taxon>Iamia</taxon>
    </lineage>
</organism>
<dbReference type="AlphaFoldDB" id="A0AAF0BR19"/>
<name>A0AAF0BR19_9ACTN</name>